<evidence type="ECO:0000256" key="5">
    <source>
        <dbReference type="ARBA" id="ARBA00023038"/>
    </source>
</evidence>
<feature type="DNA-binding region" description="Homeobox" evidence="9">
    <location>
        <begin position="463"/>
        <end position="561"/>
    </location>
</feature>
<dbReference type="InterPro" id="IPR001356">
    <property type="entry name" value="HD"/>
</dbReference>
<evidence type="ECO:0000256" key="8">
    <source>
        <dbReference type="ARBA" id="ARBA00023242"/>
    </source>
</evidence>
<evidence type="ECO:0000256" key="1">
    <source>
        <dbReference type="ARBA" id="ARBA00004123"/>
    </source>
</evidence>
<evidence type="ECO:0000313" key="15">
    <source>
        <dbReference type="EMBL" id="KZS13370.1"/>
    </source>
</evidence>
<dbReference type="STRING" id="35525.A0A164WLD8"/>
<dbReference type="SMART" id="SM00389">
    <property type="entry name" value="HOX"/>
    <property type="match status" value="1"/>
</dbReference>
<dbReference type="GO" id="GO:0005634">
    <property type="term" value="C:nucleus"/>
    <property type="evidence" value="ECO:0007669"/>
    <property type="project" value="UniProtKB-SubCell"/>
</dbReference>
<feature type="compositionally biased region" description="Basic residues" evidence="12">
    <location>
        <begin position="346"/>
        <end position="361"/>
    </location>
</feature>
<name>A0A164WLD8_9CRUS</name>
<dbReference type="CDD" id="cd09377">
    <property type="entry name" value="LIM2_Lhx2_Lhx9"/>
    <property type="match status" value="1"/>
</dbReference>
<evidence type="ECO:0000256" key="3">
    <source>
        <dbReference type="ARBA" id="ARBA00022737"/>
    </source>
</evidence>
<dbReference type="PANTHER" id="PTHR24208">
    <property type="entry name" value="LIM/HOMEOBOX PROTEIN LHX"/>
    <property type="match status" value="1"/>
</dbReference>
<dbReference type="CDD" id="cd09369">
    <property type="entry name" value="LIM1_Lhx2_Lhx9"/>
    <property type="match status" value="1"/>
</dbReference>
<evidence type="ECO:0000256" key="10">
    <source>
        <dbReference type="PROSITE-ProRule" id="PRU00125"/>
    </source>
</evidence>
<dbReference type="CDD" id="cd00086">
    <property type="entry name" value="homeodomain"/>
    <property type="match status" value="1"/>
</dbReference>
<feature type="domain" description="LIM zinc-binding" evidence="13">
    <location>
        <begin position="65"/>
        <end position="126"/>
    </location>
</feature>
<feature type="region of interest" description="Disordered" evidence="12">
    <location>
        <begin position="563"/>
        <end position="669"/>
    </location>
</feature>
<comment type="caution">
    <text evidence="15">The sequence shown here is derived from an EMBL/GenBank/DDBJ whole genome shotgun (WGS) entry which is preliminary data.</text>
</comment>
<feature type="region of interest" description="Disordered" evidence="12">
    <location>
        <begin position="431"/>
        <end position="467"/>
    </location>
</feature>
<dbReference type="Pfam" id="PF00412">
    <property type="entry name" value="LIM"/>
    <property type="match status" value="2"/>
</dbReference>
<dbReference type="PROSITE" id="PS00478">
    <property type="entry name" value="LIM_DOMAIN_1"/>
    <property type="match status" value="2"/>
</dbReference>
<dbReference type="FunFam" id="2.10.110.10:FF:000157">
    <property type="entry name" value="LIM/homeobox protein Lhx2"/>
    <property type="match status" value="1"/>
</dbReference>
<feature type="compositionally biased region" description="Gly residues" evidence="12">
    <location>
        <begin position="443"/>
        <end position="452"/>
    </location>
</feature>
<evidence type="ECO:0000256" key="12">
    <source>
        <dbReference type="SAM" id="MobiDB-lite"/>
    </source>
</evidence>
<evidence type="ECO:0000256" key="4">
    <source>
        <dbReference type="ARBA" id="ARBA00022833"/>
    </source>
</evidence>
<dbReference type="FunFam" id="2.10.110.10:FF:000177">
    <property type="entry name" value="LIM homeobox 9"/>
    <property type="match status" value="1"/>
</dbReference>
<evidence type="ECO:0000256" key="9">
    <source>
        <dbReference type="PROSITE-ProRule" id="PRU00108"/>
    </source>
</evidence>
<dbReference type="InterPro" id="IPR009057">
    <property type="entry name" value="Homeodomain-like_sf"/>
</dbReference>
<dbReference type="PANTHER" id="PTHR24208:SF168">
    <property type="entry name" value="PROTEIN APTEROUS"/>
    <property type="match status" value="1"/>
</dbReference>
<keyword evidence="7 9" id="KW-0371">Homeobox</keyword>
<dbReference type="InterPro" id="IPR050453">
    <property type="entry name" value="LIM_Homeobox_TF"/>
</dbReference>
<feature type="domain" description="Homeobox" evidence="14">
    <location>
        <begin position="461"/>
        <end position="560"/>
    </location>
</feature>
<keyword evidence="2 10" id="KW-0479">Metal-binding</keyword>
<evidence type="ECO:0000256" key="7">
    <source>
        <dbReference type="ARBA" id="ARBA00023155"/>
    </source>
</evidence>
<proteinExistence type="predicted"/>
<feature type="region of interest" description="Disordered" evidence="12">
    <location>
        <begin position="334"/>
        <end position="396"/>
    </location>
</feature>
<keyword evidence="8 9" id="KW-0539">Nucleus</keyword>
<feature type="domain" description="LIM zinc-binding" evidence="13">
    <location>
        <begin position="127"/>
        <end position="189"/>
    </location>
</feature>
<dbReference type="Pfam" id="PF00046">
    <property type="entry name" value="Homeodomain"/>
    <property type="match status" value="1"/>
</dbReference>
<evidence type="ECO:0000256" key="6">
    <source>
        <dbReference type="ARBA" id="ARBA00023125"/>
    </source>
</evidence>
<dbReference type="GO" id="GO:0030182">
    <property type="term" value="P:neuron differentiation"/>
    <property type="evidence" value="ECO:0007669"/>
    <property type="project" value="TreeGrafter"/>
</dbReference>
<keyword evidence="3" id="KW-0677">Repeat</keyword>
<organism evidence="15 16">
    <name type="scientific">Daphnia magna</name>
    <dbReference type="NCBI Taxonomy" id="35525"/>
    <lineage>
        <taxon>Eukaryota</taxon>
        <taxon>Metazoa</taxon>
        <taxon>Ecdysozoa</taxon>
        <taxon>Arthropoda</taxon>
        <taxon>Crustacea</taxon>
        <taxon>Branchiopoda</taxon>
        <taxon>Diplostraca</taxon>
        <taxon>Cladocera</taxon>
        <taxon>Anomopoda</taxon>
        <taxon>Daphniidae</taxon>
        <taxon>Daphnia</taxon>
    </lineage>
</organism>
<feature type="compositionally biased region" description="Low complexity" evidence="12">
    <location>
        <begin position="363"/>
        <end position="383"/>
    </location>
</feature>
<keyword evidence="5 10" id="KW-0440">LIM domain</keyword>
<dbReference type="PROSITE" id="PS50023">
    <property type="entry name" value="LIM_DOMAIN_2"/>
    <property type="match status" value="2"/>
</dbReference>
<dbReference type="PROSITE" id="PS50071">
    <property type="entry name" value="HOMEOBOX_2"/>
    <property type="match status" value="1"/>
</dbReference>
<dbReference type="Gene3D" id="2.10.110.10">
    <property type="entry name" value="Cysteine Rich Protein"/>
    <property type="match status" value="2"/>
</dbReference>
<keyword evidence="4 10" id="KW-0862">Zinc</keyword>
<feature type="compositionally biased region" description="Gly residues" evidence="12">
    <location>
        <begin position="566"/>
        <end position="585"/>
    </location>
</feature>
<keyword evidence="6 9" id="KW-0238">DNA-binding</keyword>
<sequence length="669" mass="70237">MPVMSVESVGNDQQATAVTIKHESSASMHQLLSNSVAAATASSGGGLGGTIGGIVGSEHSPSPTTLCGGCGFKITDRYYLVAVERAWHSECLRCGECRRPLDTALSCFSRQSRIYCRDDYYRLFGVRRCNRCCLPLGSNELVMRARDAVFHLACFTCAACNQPLTKGDIFGMRDGIVYCRLHYEMLQHPAGSLSSTHQPHQHGLIMPHQHIQGNNNGLMGSSDGPCDLSSCGPHHGLLPPSGFHHPHHLIPPESVSPSQHMINILSSASIGDPAVDASYPSGMRPNVFAGNLAGGGQDYLHNPSVNDFQRCLGGSGSAVSSFFPSLSGGLGNAGLGGSSPSAGSMGHHHSVQKGRPRKRKIPAAATAGTAAAALAHSGNNNNNGNGGGSTGNHADSSILGQQQHLNAANLRQLTAGIDMLGSSADLSSMEGMVYDSSGTNGSASGGGGGGGSSSQQQQQQQRTKRMRTSFKHHQLRTMKSYFAINQNPDAKDLKQLAQKTGLSKRVLQVKVLCIRPNTHRQALKNASTILSSMCTSKKSIENIASGRVWFQNARAKWRRNIMRQQDGGGGGGGGGVGGGGGGAGGTSSIKDGDLLTASASSSQLEQQQQQQHPHHHHHQQHQQQPQQAHHRVSASLGELTPPGSAGGMTHSSAVSNDDASSNLVFSDLY</sequence>
<keyword evidence="16" id="KW-1185">Reference proteome</keyword>
<dbReference type="SUPFAM" id="SSF46689">
    <property type="entry name" value="Homeodomain-like"/>
    <property type="match status" value="1"/>
</dbReference>
<dbReference type="EMBL" id="LRGB01001186">
    <property type="protein sequence ID" value="KZS13370.1"/>
    <property type="molecule type" value="Genomic_DNA"/>
</dbReference>
<evidence type="ECO:0000259" key="14">
    <source>
        <dbReference type="PROSITE" id="PS50071"/>
    </source>
</evidence>
<comment type="subcellular location">
    <subcellularLocation>
        <location evidence="1 9 11">Nucleus</location>
    </subcellularLocation>
</comment>
<protein>
    <submittedName>
        <fullName evidence="15">Putative LIM/homeobox protein Lhx6</fullName>
    </submittedName>
</protein>
<dbReference type="InterPro" id="IPR001781">
    <property type="entry name" value="Znf_LIM"/>
</dbReference>
<dbReference type="SMART" id="SM00132">
    <property type="entry name" value="LIM"/>
    <property type="match status" value="2"/>
</dbReference>
<gene>
    <name evidence="15" type="ORF">APZ42_021503</name>
</gene>
<dbReference type="GO" id="GO:0000977">
    <property type="term" value="F:RNA polymerase II transcription regulatory region sequence-specific DNA binding"/>
    <property type="evidence" value="ECO:0007669"/>
    <property type="project" value="TreeGrafter"/>
</dbReference>
<dbReference type="AlphaFoldDB" id="A0A164WLD8"/>
<dbReference type="GO" id="GO:0046872">
    <property type="term" value="F:metal ion binding"/>
    <property type="evidence" value="ECO:0007669"/>
    <property type="project" value="UniProtKB-KW"/>
</dbReference>
<accession>A0A164WLD8</accession>
<dbReference type="Proteomes" id="UP000076858">
    <property type="component" value="Unassembled WGS sequence"/>
</dbReference>
<dbReference type="FunFam" id="1.10.10.60:FF:000027">
    <property type="entry name" value="LIM/homeobox protein Lhx9"/>
    <property type="match status" value="1"/>
</dbReference>
<dbReference type="SUPFAM" id="SSF57716">
    <property type="entry name" value="Glucocorticoid receptor-like (DNA-binding domain)"/>
    <property type="match status" value="2"/>
</dbReference>
<feature type="compositionally biased region" description="Low complexity" evidence="12">
    <location>
        <begin position="651"/>
        <end position="662"/>
    </location>
</feature>
<dbReference type="GO" id="GO:0000981">
    <property type="term" value="F:DNA-binding transcription factor activity, RNA polymerase II-specific"/>
    <property type="evidence" value="ECO:0007669"/>
    <property type="project" value="TreeGrafter"/>
</dbReference>
<reference evidence="15 16" key="1">
    <citation type="submission" date="2016-03" db="EMBL/GenBank/DDBJ databases">
        <title>EvidentialGene: Evidence-directed Construction of Genes on Genomes.</title>
        <authorList>
            <person name="Gilbert D.G."/>
            <person name="Choi J.-H."/>
            <person name="Mockaitis K."/>
            <person name="Colbourne J."/>
            <person name="Pfrender M."/>
        </authorList>
    </citation>
    <scope>NUCLEOTIDE SEQUENCE [LARGE SCALE GENOMIC DNA]</scope>
    <source>
        <strain evidence="15 16">Xinb3</strain>
        <tissue evidence="15">Complete organism</tissue>
    </source>
</reference>
<evidence type="ECO:0000259" key="13">
    <source>
        <dbReference type="PROSITE" id="PS50023"/>
    </source>
</evidence>
<evidence type="ECO:0000313" key="16">
    <source>
        <dbReference type="Proteomes" id="UP000076858"/>
    </source>
</evidence>
<evidence type="ECO:0000256" key="2">
    <source>
        <dbReference type="ARBA" id="ARBA00022723"/>
    </source>
</evidence>
<dbReference type="OrthoDB" id="9990008at2759"/>
<dbReference type="Gene3D" id="1.10.10.60">
    <property type="entry name" value="Homeodomain-like"/>
    <property type="match status" value="1"/>
</dbReference>
<evidence type="ECO:0000256" key="11">
    <source>
        <dbReference type="RuleBase" id="RU000682"/>
    </source>
</evidence>